<evidence type="ECO:0000313" key="3">
    <source>
        <dbReference type="Proteomes" id="UP000786183"/>
    </source>
</evidence>
<dbReference type="Gene3D" id="2.40.50.100">
    <property type="match status" value="1"/>
</dbReference>
<dbReference type="NCBIfam" id="TIGR01730">
    <property type="entry name" value="RND_mfp"/>
    <property type="match status" value="1"/>
</dbReference>
<evidence type="ECO:0000256" key="1">
    <source>
        <dbReference type="ARBA" id="ARBA00009477"/>
    </source>
</evidence>
<evidence type="ECO:0000313" key="2">
    <source>
        <dbReference type="EMBL" id="MBZ7986753.1"/>
    </source>
</evidence>
<comment type="similarity">
    <text evidence="1">Belongs to the membrane fusion protein (MFP) (TC 8.A.1) family.</text>
</comment>
<dbReference type="PANTHER" id="PTHR30469">
    <property type="entry name" value="MULTIDRUG RESISTANCE PROTEIN MDTA"/>
    <property type="match status" value="1"/>
</dbReference>
<gene>
    <name evidence="2" type="ORF">AVCANL283_01305</name>
</gene>
<dbReference type="Proteomes" id="UP000786183">
    <property type="component" value="Unassembled WGS sequence"/>
</dbReference>
<organism evidence="2 3">
    <name type="scientific">Campylobacter canadensis</name>
    <dbReference type="NCBI Taxonomy" id="449520"/>
    <lineage>
        <taxon>Bacteria</taxon>
        <taxon>Pseudomonadati</taxon>
        <taxon>Campylobacterota</taxon>
        <taxon>Epsilonproteobacteria</taxon>
        <taxon>Campylobacterales</taxon>
        <taxon>Campylobacteraceae</taxon>
        <taxon>Campylobacter</taxon>
    </lineage>
</organism>
<name>A0ABS7WPR6_9BACT</name>
<comment type="caution">
    <text evidence="2">The sequence shown here is derived from an EMBL/GenBank/DDBJ whole genome shotgun (WGS) entry which is preliminary data.</text>
</comment>
<dbReference type="RefSeq" id="WP_224325123.1">
    <property type="nucleotide sequence ID" value="NZ_JACGBB010000002.1"/>
</dbReference>
<accession>A0ABS7WPR6</accession>
<proteinExistence type="inferred from homology"/>
<sequence length="243" mass="27297">MRKILLILSSIYLFANEIYASFDVIADKSSKLALSAGGVVSKIYVDVASKVKKGDLLLELDSDIEEIALKQAKSEYELAKIGFEHANNTLNRYLQVKNVIDEQSLESIKAKQEEFQTRLNTAQINILRYETMIKKKKLYAPFSGVISAKLVEVAEGVGGVMQPLFVLDSYPKVKLLLSFDEKYKDLVKIGDSFSYQVNDKKMQGKISKIYPNIDVKTRKVYTEVDAQDLSIGLFGEGYIKVGE</sequence>
<dbReference type="EMBL" id="JACGBB010000002">
    <property type="protein sequence ID" value="MBZ7986753.1"/>
    <property type="molecule type" value="Genomic_DNA"/>
</dbReference>
<dbReference type="PANTHER" id="PTHR30469:SF15">
    <property type="entry name" value="HLYD FAMILY OF SECRETION PROTEINS"/>
    <property type="match status" value="1"/>
</dbReference>
<dbReference type="Gene3D" id="2.40.30.170">
    <property type="match status" value="1"/>
</dbReference>
<reference evidence="2 3" key="1">
    <citation type="submission" date="2020-07" db="EMBL/GenBank/DDBJ databases">
        <title>Transfer of Campylobacter canadensis to the novel genus Avispirillum gen. nov., that also includes two novel species recovered from migratory waterfowl: Avispirillum anseris sp. nov. and Avispirillum brantae sp. nov.</title>
        <authorList>
            <person name="Miller W.G."/>
            <person name="Chapman M.H."/>
            <person name="Yee E."/>
            <person name="Inglis G.D."/>
        </authorList>
    </citation>
    <scope>NUCLEOTIDE SEQUENCE [LARGE SCALE GENOMIC DNA]</scope>
    <source>
        <strain evidence="2 3">L283</strain>
    </source>
</reference>
<protein>
    <submittedName>
        <fullName evidence="2">Efflux RND transporter periplasmic adaptor subunit</fullName>
    </submittedName>
</protein>
<keyword evidence="3" id="KW-1185">Reference proteome</keyword>
<dbReference type="SUPFAM" id="SSF111369">
    <property type="entry name" value="HlyD-like secretion proteins"/>
    <property type="match status" value="1"/>
</dbReference>
<dbReference type="InterPro" id="IPR006143">
    <property type="entry name" value="RND_pump_MFP"/>
</dbReference>
<dbReference type="Gene3D" id="1.10.287.470">
    <property type="entry name" value="Helix hairpin bin"/>
    <property type="match status" value="1"/>
</dbReference>